<dbReference type="Proteomes" id="UP000037696">
    <property type="component" value="Unassembled WGS sequence"/>
</dbReference>
<dbReference type="EMBL" id="LHQQ01000010">
    <property type="protein sequence ID" value="KOS47926.1"/>
    <property type="molecule type" value="Genomic_DNA"/>
</dbReference>
<dbReference type="AlphaFoldDB" id="A0A0M8P9A9"/>
<gene>
    <name evidence="2" type="ORF">ACN38_g1102</name>
</gene>
<proteinExistence type="predicted"/>
<keyword evidence="3" id="KW-1185">Reference proteome</keyword>
<organism evidence="2 3">
    <name type="scientific">Penicillium nordicum</name>
    <dbReference type="NCBI Taxonomy" id="229535"/>
    <lineage>
        <taxon>Eukaryota</taxon>
        <taxon>Fungi</taxon>
        <taxon>Dikarya</taxon>
        <taxon>Ascomycota</taxon>
        <taxon>Pezizomycotina</taxon>
        <taxon>Eurotiomycetes</taxon>
        <taxon>Eurotiomycetidae</taxon>
        <taxon>Eurotiales</taxon>
        <taxon>Aspergillaceae</taxon>
        <taxon>Penicillium</taxon>
    </lineage>
</organism>
<comment type="caution">
    <text evidence="2">The sequence shown here is derived from an EMBL/GenBank/DDBJ whole genome shotgun (WGS) entry which is preliminary data.</text>
</comment>
<sequence length="68" mass="7080">MPLPGSSHEPRSAVKPKAGDNAARATGFPGAFVEVEDSVNVIITNIDEPAKGKGAGEFWNLDGTTIGW</sequence>
<accession>A0A0M8P9A9</accession>
<protein>
    <submittedName>
        <fullName evidence="2">Uncharacterized protein</fullName>
    </submittedName>
</protein>
<evidence type="ECO:0000256" key="1">
    <source>
        <dbReference type="SAM" id="MobiDB-lite"/>
    </source>
</evidence>
<reference evidence="2 3" key="1">
    <citation type="submission" date="2015-08" db="EMBL/GenBank/DDBJ databases">
        <title>Genome sequencing of Penicillium nordicum.</title>
        <authorList>
            <person name="Nguyen H.D."/>
            <person name="Seifert K.A."/>
        </authorList>
    </citation>
    <scope>NUCLEOTIDE SEQUENCE [LARGE SCALE GENOMIC DNA]</scope>
    <source>
        <strain evidence="2 3">DAOMC 185683</strain>
    </source>
</reference>
<feature type="region of interest" description="Disordered" evidence="1">
    <location>
        <begin position="1"/>
        <end position="25"/>
    </location>
</feature>
<evidence type="ECO:0000313" key="3">
    <source>
        <dbReference type="Proteomes" id="UP000037696"/>
    </source>
</evidence>
<name>A0A0M8P9A9_9EURO</name>
<evidence type="ECO:0000313" key="2">
    <source>
        <dbReference type="EMBL" id="KOS47926.1"/>
    </source>
</evidence>